<dbReference type="Proteomes" id="UP000650467">
    <property type="component" value="Unassembled WGS sequence"/>
</dbReference>
<organism evidence="1 2">
    <name type="scientific">Chlamydomonas incerta</name>
    <dbReference type="NCBI Taxonomy" id="51695"/>
    <lineage>
        <taxon>Eukaryota</taxon>
        <taxon>Viridiplantae</taxon>
        <taxon>Chlorophyta</taxon>
        <taxon>core chlorophytes</taxon>
        <taxon>Chlorophyceae</taxon>
        <taxon>CS clade</taxon>
        <taxon>Chlamydomonadales</taxon>
        <taxon>Chlamydomonadaceae</taxon>
        <taxon>Chlamydomonas</taxon>
    </lineage>
</organism>
<keyword evidence="2" id="KW-1185">Reference proteome</keyword>
<evidence type="ECO:0000313" key="2">
    <source>
        <dbReference type="Proteomes" id="UP000650467"/>
    </source>
</evidence>
<reference evidence="1" key="1">
    <citation type="journal article" date="2020" name="bioRxiv">
        <title>Comparative genomics of Chlamydomonas.</title>
        <authorList>
            <person name="Craig R.J."/>
            <person name="Hasan A.R."/>
            <person name="Ness R.W."/>
            <person name="Keightley P.D."/>
        </authorList>
    </citation>
    <scope>NUCLEOTIDE SEQUENCE</scope>
    <source>
        <strain evidence="1">SAG 7.73</strain>
    </source>
</reference>
<dbReference type="EMBL" id="JAEHOC010000053">
    <property type="protein sequence ID" value="KAG2425699.1"/>
    <property type="molecule type" value="Genomic_DNA"/>
</dbReference>
<comment type="caution">
    <text evidence="1">The sequence shown here is derived from an EMBL/GenBank/DDBJ whole genome shotgun (WGS) entry which is preliminary data.</text>
</comment>
<protein>
    <submittedName>
        <fullName evidence="1">Uncharacterized protein</fullName>
    </submittedName>
</protein>
<dbReference type="AlphaFoldDB" id="A0A835VU79"/>
<name>A0A835VU79_CHLIN</name>
<gene>
    <name evidence="1" type="ORF">HXX76_013541</name>
</gene>
<accession>A0A835VU79</accession>
<sequence length="147" mass="16000">MLPYMYGMKHLQGLDLCMSRGLSRAALAALAAQLPQLRGLSFRWVQDESGAEWDVMHSSTAQPPPPPLPLPPVLRLLWPMDARIRSAARIAELMLGATTDGPGRRRTPGALVSWAPYCPLELVKLHLKGLDLGSGELRTLAESLPGL</sequence>
<evidence type="ECO:0000313" key="1">
    <source>
        <dbReference type="EMBL" id="KAG2425699.1"/>
    </source>
</evidence>
<proteinExistence type="predicted"/>